<proteinExistence type="predicted"/>
<evidence type="ECO:0000256" key="2">
    <source>
        <dbReference type="ARBA" id="ARBA00004613"/>
    </source>
</evidence>
<dbReference type="InterPro" id="IPR045379">
    <property type="entry name" value="Crinkler_N"/>
</dbReference>
<protein>
    <recommendedName>
        <fullName evidence="4">Crinkler effector protein N-terminal domain-containing protein</fullName>
    </recommendedName>
</protein>
<name>A0A2N1M185_9GLOM</name>
<evidence type="ECO:0000313" key="6">
    <source>
        <dbReference type="Proteomes" id="UP000233469"/>
    </source>
</evidence>
<evidence type="ECO:0000259" key="4">
    <source>
        <dbReference type="Pfam" id="PF20147"/>
    </source>
</evidence>
<dbReference type="VEuPathDB" id="FungiDB:FUN_009810"/>
<dbReference type="GO" id="GO:0005576">
    <property type="term" value="C:extracellular region"/>
    <property type="evidence" value="ECO:0007669"/>
    <property type="project" value="UniProtKB-SubCell"/>
</dbReference>
<comment type="caution">
    <text evidence="5">The sequence shown here is derived from an EMBL/GenBank/DDBJ whole genome shotgun (WGS) entry which is preliminary data.</text>
</comment>
<reference evidence="5 6" key="2">
    <citation type="submission" date="2017-10" db="EMBL/GenBank/DDBJ databases">
        <title>Extensive intraspecific genome diversity in a model arbuscular mycorrhizal fungus.</title>
        <authorList>
            <person name="Chen E.C.H."/>
            <person name="Morin E."/>
            <person name="Baudet D."/>
            <person name="Noel J."/>
            <person name="Ndikumana S."/>
            <person name="Charron P."/>
            <person name="St-Onge C."/>
            <person name="Giorgi J."/>
            <person name="Grigoriev I.V."/>
            <person name="Roux C."/>
            <person name="Martin F.M."/>
            <person name="Corradi N."/>
        </authorList>
    </citation>
    <scope>NUCLEOTIDE SEQUENCE [LARGE SCALE GENOMIC DNA]</scope>
    <source>
        <strain evidence="5 6">C2</strain>
    </source>
</reference>
<dbReference type="EMBL" id="LLXL01007802">
    <property type="protein sequence ID" value="PKK55356.1"/>
    <property type="molecule type" value="Genomic_DNA"/>
</dbReference>
<accession>A0A2N1M185</accession>
<comment type="subcellular location">
    <subcellularLocation>
        <location evidence="1">Host cell</location>
    </subcellularLocation>
    <subcellularLocation>
        <location evidence="2">Secreted</location>
    </subcellularLocation>
</comment>
<gene>
    <name evidence="5" type="ORF">RhiirC2_802608</name>
</gene>
<dbReference type="GO" id="GO:0043657">
    <property type="term" value="C:host cell"/>
    <property type="evidence" value="ECO:0007669"/>
    <property type="project" value="UniProtKB-SubCell"/>
</dbReference>
<dbReference type="VEuPathDB" id="FungiDB:RhiirA1_543330"/>
<keyword evidence="3" id="KW-0964">Secreted</keyword>
<dbReference type="VEuPathDB" id="FungiDB:RhiirFUN_019771"/>
<dbReference type="AlphaFoldDB" id="A0A2N1M185"/>
<organism evidence="5 6">
    <name type="scientific">Rhizophagus irregularis</name>
    <dbReference type="NCBI Taxonomy" id="588596"/>
    <lineage>
        <taxon>Eukaryota</taxon>
        <taxon>Fungi</taxon>
        <taxon>Fungi incertae sedis</taxon>
        <taxon>Mucoromycota</taxon>
        <taxon>Glomeromycotina</taxon>
        <taxon>Glomeromycetes</taxon>
        <taxon>Glomerales</taxon>
        <taxon>Glomeraceae</taxon>
        <taxon>Rhizophagus</taxon>
    </lineage>
</organism>
<reference evidence="5 6" key="1">
    <citation type="submission" date="2016-04" db="EMBL/GenBank/DDBJ databases">
        <title>Genome analyses suggest a sexual origin of heterokaryosis in a supposedly ancient asexual fungus.</title>
        <authorList>
            <person name="Ropars J."/>
            <person name="Sedzielewska K."/>
            <person name="Noel J."/>
            <person name="Charron P."/>
            <person name="Farinelli L."/>
            <person name="Marton T."/>
            <person name="Kruger M."/>
            <person name="Pelin A."/>
            <person name="Brachmann A."/>
            <person name="Corradi N."/>
        </authorList>
    </citation>
    <scope>NUCLEOTIDE SEQUENCE [LARGE SCALE GENOMIC DNA]</scope>
    <source>
        <strain evidence="5 6">C2</strain>
    </source>
</reference>
<dbReference type="Proteomes" id="UP000233469">
    <property type="component" value="Unassembled WGS sequence"/>
</dbReference>
<feature type="domain" description="Crinkler effector protein N-terminal" evidence="4">
    <location>
        <begin position="4"/>
        <end position="89"/>
    </location>
</feature>
<dbReference type="Pfam" id="PF20147">
    <property type="entry name" value="Crinkler"/>
    <property type="match status" value="1"/>
</dbReference>
<evidence type="ECO:0000256" key="1">
    <source>
        <dbReference type="ARBA" id="ARBA00004340"/>
    </source>
</evidence>
<evidence type="ECO:0000256" key="3">
    <source>
        <dbReference type="ARBA" id="ARBA00022525"/>
    </source>
</evidence>
<evidence type="ECO:0000313" key="5">
    <source>
        <dbReference type="EMBL" id="PKK55356.1"/>
    </source>
</evidence>
<sequence length="186" mass="21241">MTASAFAVDIDRKKLVSHLKDAIKAKKVPEFDNFPANKLKLWKVTISGDQDDQLKNLILQDSDKLLAIRKISKYFSDSPFEEHIHIIVKLPLLSLEEALLCIPPSITYSPDCVTSKTTTKAVGDPPASVQLWRDFFKQVNSFHFDQQSIFERPRFDDRFVIVNEEDVRNAINFNICMVLNNLTGTD</sequence>